<gene>
    <name evidence="1" type="ORF">GWK48_04255</name>
</gene>
<dbReference type="RefSeq" id="WP_174629934.1">
    <property type="nucleotide sequence ID" value="NZ_CP049074.1"/>
</dbReference>
<dbReference type="AlphaFoldDB" id="A0A6N0NWH9"/>
<keyword evidence="2" id="KW-1185">Reference proteome</keyword>
<organism evidence="1 2">
    <name type="scientific">Metallosphaera tengchongensis</name>
    <dbReference type="NCBI Taxonomy" id="1532350"/>
    <lineage>
        <taxon>Archaea</taxon>
        <taxon>Thermoproteota</taxon>
        <taxon>Thermoprotei</taxon>
        <taxon>Sulfolobales</taxon>
        <taxon>Sulfolobaceae</taxon>
        <taxon>Metallosphaera</taxon>
    </lineage>
</organism>
<reference evidence="1 2" key="1">
    <citation type="submission" date="2020-02" db="EMBL/GenBank/DDBJ databases">
        <title>Comparative genome analysis reveals the metabolism and evolution of the thermophilic archaeal genus Metallosphaera.</title>
        <authorList>
            <person name="Jiang C."/>
        </authorList>
    </citation>
    <scope>NUCLEOTIDE SEQUENCE [LARGE SCALE GENOMIC DNA]</scope>
    <source>
        <strain evidence="1 2">Ric-A</strain>
    </source>
</reference>
<accession>A0A6N0NWH9</accession>
<dbReference type="KEGG" id="mten:GWK48_04255"/>
<sequence>MSVEENLKPSILLISPSDIESDIKKIEEELKIIHNDSDDKILKLKEDVQRLWNFVEWLKIAQVQGIWKSKTCRYSDNGKCNAWNVNEPEKLGLPSEVIEVDSNSSKHVIVDKFPNFCIACPLYEAKAKRS</sequence>
<evidence type="ECO:0000313" key="2">
    <source>
        <dbReference type="Proteomes" id="UP000509301"/>
    </source>
</evidence>
<dbReference type="Proteomes" id="UP000509301">
    <property type="component" value="Chromosome"/>
</dbReference>
<dbReference type="EMBL" id="CP049074">
    <property type="protein sequence ID" value="QKQ99707.1"/>
    <property type="molecule type" value="Genomic_DNA"/>
</dbReference>
<evidence type="ECO:0000313" key="1">
    <source>
        <dbReference type="EMBL" id="QKQ99707.1"/>
    </source>
</evidence>
<dbReference type="OrthoDB" id="42906at2157"/>
<name>A0A6N0NWH9_9CREN</name>
<dbReference type="GeneID" id="55641134"/>
<proteinExistence type="predicted"/>
<protein>
    <submittedName>
        <fullName evidence="1">Uncharacterized protein</fullName>
    </submittedName>
</protein>